<proteinExistence type="predicted"/>
<evidence type="ECO:0000313" key="2">
    <source>
        <dbReference type="Proteomes" id="UP000250266"/>
    </source>
</evidence>
<dbReference type="AlphaFoldDB" id="A0A8E2DYG1"/>
<accession>A0A8E2DYG1</accession>
<name>A0A8E2DYG1_9PEZI</name>
<dbReference type="EMBL" id="KV745584">
    <property type="protein sequence ID" value="OCK74016.1"/>
    <property type="molecule type" value="Genomic_DNA"/>
</dbReference>
<reference evidence="1 2" key="1">
    <citation type="journal article" date="2016" name="Nat. Commun.">
        <title>Ectomycorrhizal ecology is imprinted in the genome of the dominant symbiotic fungus Cenococcum geophilum.</title>
        <authorList>
            <consortium name="DOE Joint Genome Institute"/>
            <person name="Peter M."/>
            <person name="Kohler A."/>
            <person name="Ohm R.A."/>
            <person name="Kuo A."/>
            <person name="Krutzmann J."/>
            <person name="Morin E."/>
            <person name="Arend M."/>
            <person name="Barry K.W."/>
            <person name="Binder M."/>
            <person name="Choi C."/>
            <person name="Clum A."/>
            <person name="Copeland A."/>
            <person name="Grisel N."/>
            <person name="Haridas S."/>
            <person name="Kipfer T."/>
            <person name="LaButti K."/>
            <person name="Lindquist E."/>
            <person name="Lipzen A."/>
            <person name="Maire R."/>
            <person name="Meier B."/>
            <person name="Mihaltcheva S."/>
            <person name="Molinier V."/>
            <person name="Murat C."/>
            <person name="Poggeler S."/>
            <person name="Quandt C.A."/>
            <person name="Sperisen C."/>
            <person name="Tritt A."/>
            <person name="Tisserant E."/>
            <person name="Crous P.W."/>
            <person name="Henrissat B."/>
            <person name="Nehls U."/>
            <person name="Egli S."/>
            <person name="Spatafora J.W."/>
            <person name="Grigoriev I.V."/>
            <person name="Martin F.M."/>
        </authorList>
    </citation>
    <scope>NUCLEOTIDE SEQUENCE [LARGE SCALE GENOMIC DNA]</scope>
    <source>
        <strain evidence="1 2">CBS 459.81</strain>
    </source>
</reference>
<gene>
    <name evidence="1" type="ORF">K432DRAFT_282548</name>
</gene>
<keyword evidence="2" id="KW-1185">Reference proteome</keyword>
<protein>
    <submittedName>
        <fullName evidence="1">Uncharacterized protein</fullName>
    </submittedName>
</protein>
<sequence length="123" mass="13400">DYLRACAEDRNFWDGYNALRPINVDAGKALAHVSTVLISRRLGYRPDFTNLSGKIDVTRLQEIAAAIAQSVTSRNGSNKATMTVIDYPGSAQILIEGLASHTIALLQRDENRSVAELPTKSAL</sequence>
<feature type="non-terminal residue" evidence="1">
    <location>
        <position position="1"/>
    </location>
</feature>
<feature type="non-terminal residue" evidence="1">
    <location>
        <position position="123"/>
    </location>
</feature>
<dbReference type="Proteomes" id="UP000250266">
    <property type="component" value="Unassembled WGS sequence"/>
</dbReference>
<evidence type="ECO:0000313" key="1">
    <source>
        <dbReference type="EMBL" id="OCK74016.1"/>
    </source>
</evidence>
<organism evidence="1 2">
    <name type="scientific">Lepidopterella palustris CBS 459.81</name>
    <dbReference type="NCBI Taxonomy" id="1314670"/>
    <lineage>
        <taxon>Eukaryota</taxon>
        <taxon>Fungi</taxon>
        <taxon>Dikarya</taxon>
        <taxon>Ascomycota</taxon>
        <taxon>Pezizomycotina</taxon>
        <taxon>Dothideomycetes</taxon>
        <taxon>Pleosporomycetidae</taxon>
        <taxon>Mytilinidiales</taxon>
        <taxon>Argynnaceae</taxon>
        <taxon>Lepidopterella</taxon>
    </lineage>
</organism>